<evidence type="ECO:0000313" key="3">
    <source>
        <dbReference type="EMBL" id="PWN24564.1"/>
    </source>
</evidence>
<dbReference type="RefSeq" id="XP_025359176.1">
    <property type="nucleotide sequence ID" value="XM_025508730.1"/>
</dbReference>
<accession>A0A316UI31</accession>
<dbReference type="AlphaFoldDB" id="A0A316UI31"/>
<feature type="compositionally biased region" description="Basic and acidic residues" evidence="2">
    <location>
        <begin position="207"/>
        <end position="218"/>
    </location>
</feature>
<proteinExistence type="predicted"/>
<protein>
    <submittedName>
        <fullName evidence="3">Uncharacterized protein</fullName>
    </submittedName>
</protein>
<reference evidence="3 4" key="1">
    <citation type="journal article" date="2018" name="Mol. Biol. Evol.">
        <title>Broad Genomic Sampling Reveals a Smut Pathogenic Ancestry of the Fungal Clade Ustilaginomycotina.</title>
        <authorList>
            <person name="Kijpornyongpan T."/>
            <person name="Mondo S.J."/>
            <person name="Barry K."/>
            <person name="Sandor L."/>
            <person name="Lee J."/>
            <person name="Lipzen A."/>
            <person name="Pangilinan J."/>
            <person name="LaButti K."/>
            <person name="Hainaut M."/>
            <person name="Henrissat B."/>
            <person name="Grigoriev I.V."/>
            <person name="Spatafora J.W."/>
            <person name="Aime M.C."/>
        </authorList>
    </citation>
    <scope>NUCLEOTIDE SEQUENCE [LARGE SCALE GENOMIC DNA]</scope>
    <source>
        <strain evidence="3 4">MCA 5214</strain>
    </source>
</reference>
<sequence length="254" mass="27760">MDGSVAASSALAREASKVEKAVAGAARAHERQLKERDESIARLRQEVIQLKNQLQKATAPKALSTNSIEKRLRALEDNKVSTLALDTTKKNWQDDYDFLCSQQHELCSSNQVLCSAAIDLVKRVGELEQRFEKKDNTNATVSDSGDSSQPDSSYHSSHHQPTFTGRKDTSSMLAPTTKSLKALLSTPILPVTTTTTAPASGAQAGRSARERHDEETVRLLKRQIVPNSGEKELTAQQDNQAATKKRHVEGGQLS</sequence>
<feature type="region of interest" description="Disordered" evidence="2">
    <location>
        <begin position="134"/>
        <end position="172"/>
    </location>
</feature>
<dbReference type="Proteomes" id="UP000245884">
    <property type="component" value="Unassembled WGS sequence"/>
</dbReference>
<feature type="coiled-coil region" evidence="1">
    <location>
        <begin position="26"/>
        <end position="60"/>
    </location>
</feature>
<dbReference type="EMBL" id="KZ819680">
    <property type="protein sequence ID" value="PWN24564.1"/>
    <property type="molecule type" value="Genomic_DNA"/>
</dbReference>
<organism evidence="3 4">
    <name type="scientific">Jaminaea rosea</name>
    <dbReference type="NCBI Taxonomy" id="1569628"/>
    <lineage>
        <taxon>Eukaryota</taxon>
        <taxon>Fungi</taxon>
        <taxon>Dikarya</taxon>
        <taxon>Basidiomycota</taxon>
        <taxon>Ustilaginomycotina</taxon>
        <taxon>Exobasidiomycetes</taxon>
        <taxon>Microstromatales</taxon>
        <taxon>Microstromatales incertae sedis</taxon>
        <taxon>Jaminaea</taxon>
    </lineage>
</organism>
<name>A0A316UI31_9BASI</name>
<feature type="region of interest" description="Disordered" evidence="2">
    <location>
        <begin position="191"/>
        <end position="254"/>
    </location>
</feature>
<keyword evidence="4" id="KW-1185">Reference proteome</keyword>
<gene>
    <name evidence="3" type="ORF">BDZ90DRAFT_269027</name>
</gene>
<keyword evidence="1" id="KW-0175">Coiled coil</keyword>
<feature type="compositionally biased region" description="Low complexity" evidence="2">
    <location>
        <begin position="142"/>
        <end position="155"/>
    </location>
</feature>
<evidence type="ECO:0000256" key="2">
    <source>
        <dbReference type="SAM" id="MobiDB-lite"/>
    </source>
</evidence>
<evidence type="ECO:0000256" key="1">
    <source>
        <dbReference type="SAM" id="Coils"/>
    </source>
</evidence>
<dbReference type="GeneID" id="37030553"/>
<evidence type="ECO:0000313" key="4">
    <source>
        <dbReference type="Proteomes" id="UP000245884"/>
    </source>
</evidence>